<dbReference type="PROSITE" id="PS50878">
    <property type="entry name" value="RT_POL"/>
    <property type="match status" value="1"/>
</dbReference>
<evidence type="ECO:0000259" key="2">
    <source>
        <dbReference type="PROSITE" id="PS50878"/>
    </source>
</evidence>
<dbReference type="SUPFAM" id="SSF56219">
    <property type="entry name" value="DNase I-like"/>
    <property type="match status" value="1"/>
</dbReference>
<dbReference type="SUPFAM" id="SSF56672">
    <property type="entry name" value="DNA/RNA polymerases"/>
    <property type="match status" value="1"/>
</dbReference>
<dbReference type="PANTHER" id="PTHR19446">
    <property type="entry name" value="REVERSE TRANSCRIPTASES"/>
    <property type="match status" value="1"/>
</dbReference>
<accession>A0A438E7K2</accession>
<evidence type="ECO:0000313" key="3">
    <source>
        <dbReference type="EMBL" id="RVW43590.1"/>
    </source>
</evidence>
<dbReference type="Pfam" id="PF00078">
    <property type="entry name" value="RVT_1"/>
    <property type="match status" value="1"/>
</dbReference>
<dbReference type="Gene3D" id="3.60.10.10">
    <property type="entry name" value="Endonuclease/exonuclease/phosphatase"/>
    <property type="match status" value="1"/>
</dbReference>
<proteinExistence type="predicted"/>
<dbReference type="Proteomes" id="UP000288805">
    <property type="component" value="Unassembled WGS sequence"/>
</dbReference>
<dbReference type="InterPro" id="IPR000477">
    <property type="entry name" value="RT_dom"/>
</dbReference>
<dbReference type="InterPro" id="IPR036691">
    <property type="entry name" value="Endo/exonu/phosph_ase_sf"/>
</dbReference>
<feature type="region of interest" description="Disordered" evidence="1">
    <location>
        <begin position="390"/>
        <end position="409"/>
    </location>
</feature>
<protein>
    <submittedName>
        <fullName evidence="3">Transposon TX1 uncharacterized 149 kDa protein</fullName>
    </submittedName>
</protein>
<dbReference type="Pfam" id="PF03372">
    <property type="entry name" value="Exo_endo_phos"/>
    <property type="match status" value="1"/>
</dbReference>
<name>A0A438E7K2_VITVI</name>
<dbReference type="InterPro" id="IPR043502">
    <property type="entry name" value="DNA/RNA_pol_sf"/>
</dbReference>
<dbReference type="GO" id="GO:0003824">
    <property type="term" value="F:catalytic activity"/>
    <property type="evidence" value="ECO:0007669"/>
    <property type="project" value="InterPro"/>
</dbReference>
<feature type="domain" description="Reverse transcriptase" evidence="2">
    <location>
        <begin position="1171"/>
        <end position="1441"/>
    </location>
</feature>
<evidence type="ECO:0000313" key="4">
    <source>
        <dbReference type="Proteomes" id="UP000288805"/>
    </source>
</evidence>
<dbReference type="CDD" id="cd01650">
    <property type="entry name" value="RT_nLTR_like"/>
    <property type="match status" value="1"/>
</dbReference>
<organism evidence="3 4">
    <name type="scientific">Vitis vinifera</name>
    <name type="common">Grape</name>
    <dbReference type="NCBI Taxonomy" id="29760"/>
    <lineage>
        <taxon>Eukaryota</taxon>
        <taxon>Viridiplantae</taxon>
        <taxon>Streptophyta</taxon>
        <taxon>Embryophyta</taxon>
        <taxon>Tracheophyta</taxon>
        <taxon>Spermatophyta</taxon>
        <taxon>Magnoliopsida</taxon>
        <taxon>eudicotyledons</taxon>
        <taxon>Gunneridae</taxon>
        <taxon>Pentapetalae</taxon>
        <taxon>rosids</taxon>
        <taxon>Vitales</taxon>
        <taxon>Vitaceae</taxon>
        <taxon>Viteae</taxon>
        <taxon>Vitis</taxon>
    </lineage>
</organism>
<evidence type="ECO:0000256" key="1">
    <source>
        <dbReference type="SAM" id="MobiDB-lite"/>
    </source>
</evidence>
<comment type="caution">
    <text evidence="3">The sequence shown here is derived from an EMBL/GenBank/DDBJ whole genome shotgun (WGS) entry which is preliminary data.</text>
</comment>
<feature type="compositionally biased region" description="Basic and acidic residues" evidence="1">
    <location>
        <begin position="395"/>
        <end position="409"/>
    </location>
</feature>
<feature type="region of interest" description="Disordered" evidence="1">
    <location>
        <begin position="187"/>
        <end position="207"/>
    </location>
</feature>
<dbReference type="InterPro" id="IPR005135">
    <property type="entry name" value="Endo/exonuclease/phosphatase"/>
</dbReference>
<gene>
    <name evidence="3" type="primary">YTX2_392</name>
    <name evidence="3" type="ORF">CK203_097562</name>
</gene>
<sequence>MLHSCTKGMPCALPGRLVMVTLDSDIVLKGSRRKVLLEPKAQGATKALALMKGSCWFAVDSKTFEISVEVFGKKQRGIIVERSRGFTSWIRFGESSLGWLLEGVETSCRGEGGQRFVKRWEDGGRKFRLECRTNDAGRFLLCSVVDSEAKRHCLVFPEGKGFLGGWALLAEKLRSIGILSRDDTREAEIPHKTESKDGAPKGKKEKSYVEVVNTREAPRERRIGEAVWIQLGEEDLGKGREFWTVAWLGVGERRRLRMLICLKAEANNVLQRGFRRFKESVIHLERWDPRVGCSQSREQVKEVWVRVMGLPLHLWNREVFKKIGDSCGGFIAVDESTGALKELQWARILVKVEGMVGPSSLQVVFGTTCYAIQLWWEMLPRVTEVIPAGSSGKGKKMEVREEEGGKTRASDAVELVQAKGQPVKLVVPSEDGESSCIPALVTVSDMMQTRGVVAEGQKDGGEYLQKEGTAIKTKDKSGWVLDSEVERRPSEETLVVIKDASGLDLLGPHAKVTKLKAQKGPTEEERLEVCGLPLLGPIPSSSGTPAGARAREACREEADGWTDGVLVGASQGSSFPGCNFKELTDEALKEEAARYISSCTRDVFSFGERALYSSSSRSGWDGMMVDPVGGSDIGGIDMDPLRMIMADGREAEVLGSPGMALGNVGKEAEKVVGWDITEKRNEGGEQCWQSSCLARFSRCLGMPTEGFEGEILFLLKRMKERKLQKGKKGNQDGANHCDKRKVIKALIKKNKVDLVCLQETKIQEITRGIIRSRGVGRFLDWGTVDSRGSAGGIVVLWDSRVLEMIEIEKGECSISCHFKNCEDGFTWTFTGVYGPTKRRERENLWNELGAIHGLWNGSWCVAGDFNAILSPEERSRGGSFNSDMRRFAEVIEELQLKDLTLFGGPFTWSGGVNNQTMSRLDRRRGLEKWSPFRFENMWLKVEGFKDLLKAWWEGDNFNGAASFVLAEKLKVVKIKLKEWNRDVFGRVEYRKNVALDQMQFWDAKEKINRLTLEEMEARREAREEYKKWVLLEEVTWRQKSREVWLKERDKNTSFFHRMANAHRRRNNMERIRINGVWKSEENGMSEGIVNAFKTLLSNPGDWRPSLAGLQCEQLQSLDVDALEVPFTEEEVHDALVGYSGDKAPGPDGFTMSFWQFAWDFVKEDVMRFFREFHEHGKFVKRLNTTFLVLIPKKMGAEDLREFRPISLVGSLYKWLAKVLANRLKRAVGKVVSKAQGAFVEGRQILDAVLIANEAIDSILKNNENGILCKLDIEKAYDNVDWSFLLTVMQKMGFGEKWLGWIKWCISTASFSVLINGTPKGFFQSSRGLRQGDPLSPYLFVIAMEVFSSFLNRAVDNGYISGCQVKGRNEGGVQISHLLFADDTLVFCQASQDQLTYLRRVVDIDDLALDFGCKVGSLPSTYLGLPLGAPFKSVAMWDGVEEWFRKRLTMWKRQYLSKGGRATLIRSTLSNLPIYYMSVLSLPSSVRRRLEQIQRDFLWGGGSLERKPHLVRWKVVCLSKKKGGLGIKCLSNLNKALLSKWNWRLQTRERLCGIK</sequence>
<dbReference type="EMBL" id="QGNW01001374">
    <property type="protein sequence ID" value="RVW43590.1"/>
    <property type="molecule type" value="Genomic_DNA"/>
</dbReference>
<reference evidence="3 4" key="1">
    <citation type="journal article" date="2018" name="PLoS Genet.">
        <title>Population sequencing reveals clonal diversity and ancestral inbreeding in the grapevine cultivar Chardonnay.</title>
        <authorList>
            <person name="Roach M.J."/>
            <person name="Johnson D.L."/>
            <person name="Bohlmann J."/>
            <person name="van Vuuren H.J."/>
            <person name="Jones S.J."/>
            <person name="Pretorius I.S."/>
            <person name="Schmidt S.A."/>
            <person name="Borneman A.R."/>
        </authorList>
    </citation>
    <scope>NUCLEOTIDE SEQUENCE [LARGE SCALE GENOMIC DNA]</scope>
    <source>
        <strain evidence="4">cv. Chardonnay</strain>
        <tissue evidence="3">Leaf</tissue>
    </source>
</reference>